<gene>
    <name evidence="1" type="ORF">AY555_00770</name>
</gene>
<dbReference type="RefSeq" id="WP_066132134.1">
    <property type="nucleotide sequence ID" value="NZ_CP014525.1"/>
</dbReference>
<dbReference type="EMBL" id="CP014525">
    <property type="protein sequence ID" value="AMW33947.1"/>
    <property type="molecule type" value="Genomic_DNA"/>
</dbReference>
<dbReference type="KEGG" id="hjo:AY555_00770"/>
<organism evidence="1 2">
    <name type="scientific">Haematospirillum jordaniae</name>
    <dbReference type="NCBI Taxonomy" id="1549855"/>
    <lineage>
        <taxon>Bacteria</taxon>
        <taxon>Pseudomonadati</taxon>
        <taxon>Pseudomonadota</taxon>
        <taxon>Alphaproteobacteria</taxon>
        <taxon>Rhodospirillales</taxon>
        <taxon>Novispirillaceae</taxon>
        <taxon>Haematospirillum</taxon>
    </lineage>
</organism>
<dbReference type="OrthoDB" id="7324398at2"/>
<proteinExistence type="predicted"/>
<name>A0A143DB43_9PROT</name>
<dbReference type="AlphaFoldDB" id="A0A143DB43"/>
<dbReference type="GeneID" id="53315689"/>
<accession>A0A143DB43</accession>
<protein>
    <submittedName>
        <fullName evidence="1">Uncharacterized protein</fullName>
    </submittedName>
</protein>
<dbReference type="Proteomes" id="UP000076066">
    <property type="component" value="Chromosome"/>
</dbReference>
<keyword evidence="2" id="KW-1185">Reference proteome</keyword>
<sequence length="458" mass="51140">MSDVRAQLETPLLIIGDGEGDGPVLSLVPPPFKGILRNTFNKMEGQRQDRLMRVVGEIYPILQRIEAKALPESERRLAGVSLTTAMRKDECIERALRIFVSAWNSNVFRLIDTTGKQVTPDKGRSFMGACGLTIEQAQMYFIDRAVKSIFRKNPKALKRLVGVIRSPDALPRLRVLSQFQQLAMTELIQGFGTSIGQALVEIDPDVLYAMATLKAYHLRALRQVLRSGFKNIATWQPDTIRALGVHFTCVEQIRDIGEAFGSITDPEAITVLGKWEIRDITDKVNEERASRGEPKVSGHKFETDLGLADKIFGSWFTAMLGMPPDILEGLGNVVKDIRTTDKVDRKDKIDRIQLFCDRYLEMLPLDVLRALGIVGKTPSTFGEALYICEGLFTKPGLGRKFFEGPLQTPEGIKALTALKEQVGDMRKNGSIKSEAEIQQLIQNSDMLDGPVAQYITFR</sequence>
<reference evidence="1 2" key="1">
    <citation type="submission" date="2016-02" db="EMBL/GenBank/DDBJ databases">
        <title>Complete Genome of H5569, the type strain of the newly described species Haematospirillium jordaniae.</title>
        <authorList>
            <person name="Nicholson A.C."/>
            <person name="Humrighouse B.W."/>
            <person name="Loparov V."/>
            <person name="McQuiston J.R."/>
        </authorList>
    </citation>
    <scope>NUCLEOTIDE SEQUENCE [LARGE SCALE GENOMIC DNA]</scope>
    <source>
        <strain evidence="1 2">H5569</strain>
    </source>
</reference>
<evidence type="ECO:0000313" key="2">
    <source>
        <dbReference type="Proteomes" id="UP000076066"/>
    </source>
</evidence>
<evidence type="ECO:0000313" key="1">
    <source>
        <dbReference type="EMBL" id="AMW33947.1"/>
    </source>
</evidence>